<dbReference type="Pfam" id="PF17185">
    <property type="entry name" value="NlpE_C"/>
    <property type="match status" value="1"/>
</dbReference>
<dbReference type="InterPro" id="IPR038139">
    <property type="entry name" value="NlpE_C_sf"/>
</dbReference>
<proteinExistence type="predicted"/>
<dbReference type="OrthoDB" id="5348860at2"/>
<dbReference type="InterPro" id="IPR033450">
    <property type="entry name" value="NlpE_C"/>
</dbReference>
<organism evidence="3 4">
    <name type="scientific">Providencia stuartii</name>
    <dbReference type="NCBI Taxonomy" id="588"/>
    <lineage>
        <taxon>Bacteria</taxon>
        <taxon>Pseudomonadati</taxon>
        <taxon>Pseudomonadota</taxon>
        <taxon>Gammaproteobacteria</taxon>
        <taxon>Enterobacterales</taxon>
        <taxon>Morganellaceae</taxon>
        <taxon>Providencia</taxon>
    </lineage>
</organism>
<dbReference type="Gene3D" id="2.40.50.540">
    <property type="match status" value="1"/>
</dbReference>
<sequence>MKKSLLLALMAAGVVTLAGCQTIAKQPNVTYIDRAYTGTLPCADCSGIEATLLVNQDGTYVEQLVYLDTRDGNQTFYETGSWAKDGEKLRMTNANGERSYFLPSADDKSMILLDQEGNKIESQLNYTLNQVTSTKKVGEYRYLADAATFTECKTGRTYSASGLELEKGYSATGVTGGTPVYAEIEGYYTIRPSMEDGQFDPALVQTGQIMFDKSRSCK</sequence>
<dbReference type="AlphaFoldDB" id="A0A1S1HQ89"/>
<name>A0A1S1HQ89_PROST</name>
<feature type="chain" id="PRO_5010298396" evidence="1">
    <location>
        <begin position="19"/>
        <end position="218"/>
    </location>
</feature>
<accession>A0A1S1HQ89</accession>
<dbReference type="Pfam" id="PF04170">
    <property type="entry name" value="NlpE"/>
    <property type="match status" value="1"/>
</dbReference>
<dbReference type="PROSITE" id="PS51257">
    <property type="entry name" value="PROKAR_LIPOPROTEIN"/>
    <property type="match status" value="1"/>
</dbReference>
<feature type="domain" description="NlpE C-terminal OB" evidence="2">
    <location>
        <begin position="131"/>
        <end position="218"/>
    </location>
</feature>
<evidence type="ECO:0000259" key="2">
    <source>
        <dbReference type="Pfam" id="PF17185"/>
    </source>
</evidence>
<dbReference type="InterPro" id="IPR007298">
    <property type="entry name" value="Cu-R_lipoprotein_NlpE"/>
</dbReference>
<dbReference type="Gene3D" id="2.40.128.640">
    <property type="match status" value="1"/>
</dbReference>
<dbReference type="RefSeq" id="WP_070927374.1">
    <property type="nucleotide sequence ID" value="NZ_VAUE01000002.1"/>
</dbReference>
<feature type="signal peptide" evidence="1">
    <location>
        <begin position="1"/>
        <end position="18"/>
    </location>
</feature>
<keyword evidence="4" id="KW-1185">Reference proteome</keyword>
<evidence type="ECO:0000313" key="4">
    <source>
        <dbReference type="Proteomes" id="UP000179588"/>
    </source>
</evidence>
<dbReference type="EMBL" id="LVIE01000135">
    <property type="protein sequence ID" value="OHT24415.1"/>
    <property type="molecule type" value="Genomic_DNA"/>
</dbReference>
<evidence type="ECO:0000256" key="1">
    <source>
        <dbReference type="SAM" id="SignalP"/>
    </source>
</evidence>
<comment type="caution">
    <text evidence="3">The sequence shown here is derived from an EMBL/GenBank/DDBJ whole genome shotgun (WGS) entry which is preliminary data.</text>
</comment>
<dbReference type="NCBIfam" id="NF007814">
    <property type="entry name" value="PRK10523.1"/>
    <property type="match status" value="1"/>
</dbReference>
<evidence type="ECO:0000313" key="3">
    <source>
        <dbReference type="EMBL" id="OHT24415.1"/>
    </source>
</evidence>
<protein>
    <submittedName>
        <fullName evidence="3">Copper homeostasis protein</fullName>
    </submittedName>
</protein>
<dbReference type="Proteomes" id="UP000179588">
    <property type="component" value="Unassembled WGS sequence"/>
</dbReference>
<reference evidence="3 4" key="1">
    <citation type="submission" date="2016-03" db="EMBL/GenBank/DDBJ databases">
        <title>Genome sequence of Providencia stuartii strain, isolated from the salivary glands of larval Lucilia sericata.</title>
        <authorList>
            <person name="Yuan Y."/>
            <person name="Zhang Y."/>
            <person name="Fu S."/>
            <person name="Crippen T.L."/>
            <person name="Visi D."/>
            <person name="Benbow M.E."/>
            <person name="Allen M."/>
            <person name="Tomberlin J.K."/>
            <person name="Sze S.-H."/>
            <person name="Tarone A.M."/>
        </authorList>
    </citation>
    <scope>NUCLEOTIDE SEQUENCE [LARGE SCALE GENOMIC DNA]</scope>
    <source>
        <strain evidence="3 4">Crippen</strain>
    </source>
</reference>
<keyword evidence="1" id="KW-0732">Signal</keyword>
<gene>
    <name evidence="3" type="ORF">A3Q29_17850</name>
</gene>